<dbReference type="Proteomes" id="UP000778578">
    <property type="component" value="Unassembled WGS sequence"/>
</dbReference>
<protein>
    <submittedName>
        <fullName evidence="5">LuxR C-terminal-related transcriptional regulator</fullName>
    </submittedName>
</protein>
<dbReference type="PRINTS" id="PR00038">
    <property type="entry name" value="HTHLUXR"/>
</dbReference>
<dbReference type="InterPro" id="IPR041664">
    <property type="entry name" value="AAA_16"/>
</dbReference>
<dbReference type="RefSeq" id="WP_222965957.1">
    <property type="nucleotide sequence ID" value="NZ_JAINZZ010000035.1"/>
</dbReference>
<keyword evidence="6" id="KW-1185">Reference proteome</keyword>
<evidence type="ECO:0000256" key="3">
    <source>
        <dbReference type="SAM" id="MobiDB-lite"/>
    </source>
</evidence>
<dbReference type="PANTHER" id="PTHR16305:SF35">
    <property type="entry name" value="TRANSCRIPTIONAL ACTIVATOR DOMAIN"/>
    <property type="match status" value="1"/>
</dbReference>
<evidence type="ECO:0000256" key="1">
    <source>
        <dbReference type="ARBA" id="ARBA00022741"/>
    </source>
</evidence>
<dbReference type="CDD" id="cd06170">
    <property type="entry name" value="LuxR_C_like"/>
    <property type="match status" value="1"/>
</dbReference>
<dbReference type="Gene3D" id="1.10.10.10">
    <property type="entry name" value="Winged helix-like DNA-binding domain superfamily/Winged helix DNA-binding domain"/>
    <property type="match status" value="1"/>
</dbReference>
<dbReference type="InterPro" id="IPR016032">
    <property type="entry name" value="Sig_transdc_resp-reg_C-effctor"/>
</dbReference>
<proteinExistence type="predicted"/>
<keyword evidence="2" id="KW-0067">ATP-binding</keyword>
<dbReference type="InterPro" id="IPR027417">
    <property type="entry name" value="P-loop_NTPase"/>
</dbReference>
<dbReference type="SUPFAM" id="SSF46894">
    <property type="entry name" value="C-terminal effector domain of the bipartite response regulators"/>
    <property type="match status" value="1"/>
</dbReference>
<name>A0ABS7QBX7_9ACTN</name>
<dbReference type="PROSITE" id="PS00622">
    <property type="entry name" value="HTH_LUXR_1"/>
    <property type="match status" value="1"/>
</dbReference>
<dbReference type="EMBL" id="JAINZZ010000035">
    <property type="protein sequence ID" value="MBY8880685.1"/>
    <property type="molecule type" value="Genomic_DNA"/>
</dbReference>
<feature type="domain" description="HTH luxR-type" evidence="4">
    <location>
        <begin position="910"/>
        <end position="975"/>
    </location>
</feature>
<dbReference type="SUPFAM" id="SSF52540">
    <property type="entry name" value="P-loop containing nucleoside triphosphate hydrolases"/>
    <property type="match status" value="1"/>
</dbReference>
<dbReference type="Gene3D" id="3.40.50.300">
    <property type="entry name" value="P-loop containing nucleotide triphosphate hydrolases"/>
    <property type="match status" value="1"/>
</dbReference>
<feature type="region of interest" description="Disordered" evidence="3">
    <location>
        <begin position="978"/>
        <end position="999"/>
    </location>
</feature>
<dbReference type="Pfam" id="PF13191">
    <property type="entry name" value="AAA_16"/>
    <property type="match status" value="1"/>
</dbReference>
<dbReference type="Pfam" id="PF00196">
    <property type="entry name" value="GerE"/>
    <property type="match status" value="1"/>
</dbReference>
<evidence type="ECO:0000313" key="5">
    <source>
        <dbReference type="EMBL" id="MBY8880685.1"/>
    </source>
</evidence>
<dbReference type="PANTHER" id="PTHR16305">
    <property type="entry name" value="TESTICULAR SOLUBLE ADENYLYL CYCLASE"/>
    <property type="match status" value="1"/>
</dbReference>
<sequence>MEVSERSGSSGSAVVHAPEFVGREREMAELARALAAPPTAVWIEGEAGIGKSRLLREYLAWTAGRADGAGRVLVARCPPLHHPQTLGPLVDALRQATETVAGLPLSPLAGALRPLFPEWGGDLPAAPGPAEDATAVRHRVFRALAELLARLDVAVLAVEDVHWADEATLEFLLFLAAGPQSIGLVVTCRPEDVVGGSLLRRLATRLAADSASAAGRLRLALGPLDVAATARLMSSMLAGEHVSDRFAGFVHQRTEGVPLAVEGAVRLMADRAHLSFGADGWGGCRPDEIGVPATVRDMVLERLGRLGPEGRAVLQAAAVLGRPADEATLRAVTGLAAGRAQAGLIEALGGALLDDDGWGQVAFRHVLARQAVYEATPASRRRTLHRRAGRTLEALTPPPVGELADHFRVAGEKSEWSRYAEWAADLALDSGDETTAGARLHDLVVNADLRPASILRLIRKFPFASFAGPARFRELVPPLRAALASGACTPGQEADIRAQLGNVLLFMGEDDAGRAELKRAIPHLGHDPAEAARAMMRLGWPRSSSWPVSSHLRWLERAAELEVPSMTAADRVGFAADQATARLMLGETDGWALVARIPDDADAPAEWQQITRANVNIGDMAMLWGRYAVAAQRLGTALVQADRRRYRRYESVAMVTRTHLDWLTGAWEGLAERAAALAESEDILPLARLELLFVVGQLHAVAGAYGPAAQQLRSVLDGEVGSGALADSMEPAAALARLALSAGRVEEALEITGEPADLIARKGTWVWASDLGPARVAALAAAGRLEEAARLTAAFARGLRGRDAPGPRAGLATCRAILAEARGEHASAAGLFARAAVAWQALPRPYEALLAQERQAGCQIAAGKRETGLSLLVEVRERLIALGALGDADRVVACLREHGVAAKRPQRGGRRAHGSRLSPRELEVTQLVATGRSNRQIADELFLSPKTVAQHLSSAMRKLGVSSRTALAVLATGAGTADAQFAQGDVPDRPSGGVTTKTR</sequence>
<evidence type="ECO:0000259" key="4">
    <source>
        <dbReference type="PROSITE" id="PS50043"/>
    </source>
</evidence>
<dbReference type="SMART" id="SM00421">
    <property type="entry name" value="HTH_LUXR"/>
    <property type="match status" value="1"/>
</dbReference>
<evidence type="ECO:0000313" key="6">
    <source>
        <dbReference type="Proteomes" id="UP000778578"/>
    </source>
</evidence>
<accession>A0ABS7QBX7</accession>
<dbReference type="InterPro" id="IPR000792">
    <property type="entry name" value="Tscrpt_reg_LuxR_C"/>
</dbReference>
<dbReference type="PROSITE" id="PS50043">
    <property type="entry name" value="HTH_LUXR_2"/>
    <property type="match status" value="1"/>
</dbReference>
<evidence type="ECO:0000256" key="2">
    <source>
        <dbReference type="ARBA" id="ARBA00022840"/>
    </source>
</evidence>
<gene>
    <name evidence="5" type="ORF">K7862_24045</name>
</gene>
<comment type="caution">
    <text evidence="5">The sequence shown here is derived from an EMBL/GenBank/DDBJ whole genome shotgun (WGS) entry which is preliminary data.</text>
</comment>
<reference evidence="5 6" key="1">
    <citation type="submission" date="2021-08" db="EMBL/GenBank/DDBJ databases">
        <title>WGS of actinomycetes from Thailand.</title>
        <authorList>
            <person name="Thawai C."/>
        </authorList>
    </citation>
    <scope>NUCLEOTIDE SEQUENCE [LARGE SCALE GENOMIC DNA]</scope>
    <source>
        <strain evidence="5 6">PLK6-54</strain>
    </source>
</reference>
<dbReference type="InterPro" id="IPR036388">
    <property type="entry name" value="WH-like_DNA-bd_sf"/>
</dbReference>
<keyword evidence="1" id="KW-0547">Nucleotide-binding</keyword>
<organism evidence="5 6">
    <name type="scientific">Actinacidiphila acidipaludis</name>
    <dbReference type="NCBI Taxonomy" id="2873382"/>
    <lineage>
        <taxon>Bacteria</taxon>
        <taxon>Bacillati</taxon>
        <taxon>Actinomycetota</taxon>
        <taxon>Actinomycetes</taxon>
        <taxon>Kitasatosporales</taxon>
        <taxon>Streptomycetaceae</taxon>
        <taxon>Actinacidiphila</taxon>
    </lineage>
</organism>